<feature type="transmembrane region" description="Helical" evidence="11">
    <location>
        <begin position="834"/>
        <end position="855"/>
    </location>
</feature>
<dbReference type="InterPro" id="IPR013525">
    <property type="entry name" value="ABC2_TM"/>
</dbReference>
<evidence type="ECO:0000256" key="11">
    <source>
        <dbReference type="SAM" id="Phobius"/>
    </source>
</evidence>
<dbReference type="AlphaFoldDB" id="A0A0E0FCJ3"/>
<keyword evidence="14" id="KW-1185">Reference proteome</keyword>
<comment type="function">
    <text evidence="10">May be a general defense protein.</text>
</comment>
<dbReference type="FunFam" id="3.40.50.300:FF:003489">
    <property type="entry name" value="ABC transporter G family member 39"/>
    <property type="match status" value="1"/>
</dbReference>
<dbReference type="InterPro" id="IPR034003">
    <property type="entry name" value="ABCG_PDR_2"/>
</dbReference>
<dbReference type="GO" id="GO:0005886">
    <property type="term" value="C:plasma membrane"/>
    <property type="evidence" value="ECO:0007669"/>
    <property type="project" value="UniProtKB-ARBA"/>
</dbReference>
<evidence type="ECO:0000256" key="8">
    <source>
        <dbReference type="ARBA" id="ARBA00022989"/>
    </source>
</evidence>
<dbReference type="InterPro" id="IPR027417">
    <property type="entry name" value="P-loop_NTPase"/>
</dbReference>
<proteinExistence type="inferred from homology"/>
<dbReference type="GO" id="GO:0140359">
    <property type="term" value="F:ABC-type transporter activity"/>
    <property type="evidence" value="ECO:0007669"/>
    <property type="project" value="InterPro"/>
</dbReference>
<evidence type="ECO:0000256" key="3">
    <source>
        <dbReference type="ARBA" id="ARBA00022448"/>
    </source>
</evidence>
<dbReference type="CDD" id="cd03232">
    <property type="entry name" value="ABCG_PDR_domain2"/>
    <property type="match status" value="1"/>
</dbReference>
<evidence type="ECO:0000256" key="7">
    <source>
        <dbReference type="ARBA" id="ARBA00022840"/>
    </source>
</evidence>
<dbReference type="Pfam" id="PF00005">
    <property type="entry name" value="ABC_tran"/>
    <property type="match status" value="1"/>
</dbReference>
<dbReference type="GO" id="GO:0016887">
    <property type="term" value="F:ATP hydrolysis activity"/>
    <property type="evidence" value="ECO:0007669"/>
    <property type="project" value="InterPro"/>
</dbReference>
<feature type="transmembrane region" description="Helical" evidence="11">
    <location>
        <begin position="915"/>
        <end position="937"/>
    </location>
</feature>
<comment type="similarity">
    <text evidence="2">Belongs to the ABC transporter superfamily. ABCG family. PDR (TC 3.A.1.205) subfamily.</text>
</comment>
<keyword evidence="9 11" id="KW-0472">Membrane</keyword>
<feature type="transmembrane region" description="Helical" evidence="11">
    <location>
        <begin position="694"/>
        <end position="712"/>
    </location>
</feature>
<evidence type="ECO:0000256" key="9">
    <source>
        <dbReference type="ARBA" id="ARBA00023136"/>
    </source>
</evidence>
<dbReference type="Gene3D" id="3.40.50.300">
    <property type="entry name" value="P-loop containing nucleotide triphosphate hydrolases"/>
    <property type="match status" value="2"/>
</dbReference>
<keyword evidence="5" id="KW-0677">Repeat</keyword>
<feature type="transmembrane region" description="Helical" evidence="11">
    <location>
        <begin position="804"/>
        <end position="828"/>
    </location>
</feature>
<sequence length="958" mass="109025">MTVRETLDFSSRCQGVGRRPKILKEVSARESAAGIIPDADIDIYMKAIAVEASKRSLQTDYILKIMGLEICADTMVGDAMIRGLSGGQKKRLTTAEMIVGPARAYFMDEISNGLDSSTTFQIISCFQQLTNISEYTMVISLLQPTPEVFDLFDDLILMAEGKIIYHGPRNEALNFFEEFGFICPERKEVADFLQEILSCKDQQQYWSGPNESYRYISPHELSSMFKENHRGRKLEEPIVSPKSELGKEALAFNKYSLQKLEMFKACGAREALLMKRTSMPRWLNWGFWISPMTYAEIGTVINEFHAPRWQKETIENITIGNRILINHGLYYSWHFYWISIGALFGSIILFYITFGLALDYITSKMTIPVMELPITFHKLNYYIDTPLEMLKQGYPTKRLQLLNNITGALRPGVLSALMGVSGAGKTTLLDVLAGRKTGGYIEGDIRIGGYPKVQETFVRILGYCEQADIHSPQLTEFVAEVLETVELDQIKDVLVGTPQKNGLSMEQRKRLTIAVELVSNPSVILMDEPTTGLDTRSAAIVIRAVKNICKTGRTVVCTIHQPSTEIFEAFDELILMKNGGKVIYSGPIGERSSKKISGVSKVKSNCNPAAWMMDVTSTSMEVQHNMDFAILYDESSQHRDTEELVEKLSIPIPNSEILSFSHRFPRNGWIQLKACLWKQNITYWRSPEYNLRRIMLTVISALVYGVLFWKRAKILNDEQDLFNVLGAMYLGSTTIGSYNHQSIIPFSTTERIVMYREKFAGMYSSWSYSFAQAAIEIPYVFIQVVLYTLIIYPSIGYYWTPHKFIWFFYTTFCSSLSYIYVGLLLVSLTPNVQVATILASFFNTMQTLFSGFILPAPQIPKWWVWLYYLTPTSWTLNALLTSQYGNIEKEVRAFGETKSVSIFLNDYFGFHKDKLSLVAAVLITFPFVLIILFSLSIEKFNFQKRLLNASIENEHLID</sequence>
<dbReference type="PROSITE" id="PS50893">
    <property type="entry name" value="ABC_TRANSPORTER_2"/>
    <property type="match status" value="1"/>
</dbReference>
<dbReference type="Pfam" id="PF01061">
    <property type="entry name" value="ABC2_membrane"/>
    <property type="match status" value="1"/>
</dbReference>
<evidence type="ECO:0000259" key="12">
    <source>
        <dbReference type="PROSITE" id="PS50893"/>
    </source>
</evidence>
<evidence type="ECO:0000256" key="10">
    <source>
        <dbReference type="ARBA" id="ARBA00037747"/>
    </source>
</evidence>
<feature type="transmembrane region" description="Helical" evidence="11">
    <location>
        <begin position="770"/>
        <end position="792"/>
    </location>
</feature>
<name>A0A0E0FCJ3_9ORYZ</name>
<comment type="subcellular location">
    <subcellularLocation>
        <location evidence="1">Membrane</location>
        <topology evidence="1">Multi-pass membrane protein</topology>
    </subcellularLocation>
</comment>
<keyword evidence="3" id="KW-0813">Transport</keyword>
<feature type="domain" description="ABC transporter" evidence="12">
    <location>
        <begin position="374"/>
        <end position="604"/>
    </location>
</feature>
<organism evidence="13">
    <name type="scientific">Oryza meridionalis</name>
    <dbReference type="NCBI Taxonomy" id="40149"/>
    <lineage>
        <taxon>Eukaryota</taxon>
        <taxon>Viridiplantae</taxon>
        <taxon>Streptophyta</taxon>
        <taxon>Embryophyta</taxon>
        <taxon>Tracheophyta</taxon>
        <taxon>Spermatophyta</taxon>
        <taxon>Magnoliopsida</taxon>
        <taxon>Liliopsida</taxon>
        <taxon>Poales</taxon>
        <taxon>Poaceae</taxon>
        <taxon>BOP clade</taxon>
        <taxon>Oryzoideae</taxon>
        <taxon>Oryzeae</taxon>
        <taxon>Oryzinae</taxon>
        <taxon>Oryza</taxon>
    </lineage>
</organism>
<dbReference type="GO" id="GO:0005524">
    <property type="term" value="F:ATP binding"/>
    <property type="evidence" value="ECO:0007669"/>
    <property type="project" value="UniProtKB-KW"/>
</dbReference>
<dbReference type="PANTHER" id="PTHR19241">
    <property type="entry name" value="ATP-BINDING CASSETTE TRANSPORTER"/>
    <property type="match status" value="1"/>
</dbReference>
<keyword evidence="7" id="KW-0067">ATP-binding</keyword>
<dbReference type="InterPro" id="IPR043926">
    <property type="entry name" value="ABCG_dom"/>
</dbReference>
<evidence type="ECO:0000256" key="4">
    <source>
        <dbReference type="ARBA" id="ARBA00022692"/>
    </source>
</evidence>
<dbReference type="InterPro" id="IPR003593">
    <property type="entry name" value="AAA+_ATPase"/>
</dbReference>
<dbReference type="SMART" id="SM00382">
    <property type="entry name" value="AAA"/>
    <property type="match status" value="1"/>
</dbReference>
<reference evidence="13" key="1">
    <citation type="submission" date="2015-04" db="UniProtKB">
        <authorList>
            <consortium name="EnsemblPlants"/>
        </authorList>
    </citation>
    <scope>IDENTIFICATION</scope>
</reference>
<dbReference type="InterPro" id="IPR013581">
    <property type="entry name" value="PDR_assoc"/>
</dbReference>
<dbReference type="EnsemblPlants" id="OMERI12G09510.6">
    <property type="protein sequence ID" value="OMERI12G09510.6"/>
    <property type="gene ID" value="OMERI12G09510"/>
</dbReference>
<evidence type="ECO:0000256" key="5">
    <source>
        <dbReference type="ARBA" id="ARBA00022737"/>
    </source>
</evidence>
<dbReference type="Gramene" id="OMERI12G09510.6">
    <property type="protein sequence ID" value="OMERI12G09510.6"/>
    <property type="gene ID" value="OMERI12G09510"/>
</dbReference>
<evidence type="ECO:0000256" key="2">
    <source>
        <dbReference type="ARBA" id="ARBA00006012"/>
    </source>
</evidence>
<protein>
    <recommendedName>
        <fullName evidence="12">ABC transporter domain-containing protein</fullName>
    </recommendedName>
</protein>
<dbReference type="InterPro" id="IPR003439">
    <property type="entry name" value="ABC_transporter-like_ATP-bd"/>
</dbReference>
<reference evidence="13" key="2">
    <citation type="submission" date="2018-05" db="EMBL/GenBank/DDBJ databases">
        <title>OmerRS3 (Oryza meridionalis Reference Sequence Version 3).</title>
        <authorList>
            <person name="Zhang J."/>
            <person name="Kudrna D."/>
            <person name="Lee S."/>
            <person name="Talag J."/>
            <person name="Welchert J."/>
            <person name="Wing R.A."/>
        </authorList>
    </citation>
    <scope>NUCLEOTIDE SEQUENCE [LARGE SCALE GENOMIC DNA]</scope>
    <source>
        <strain evidence="13">cv. OR44</strain>
    </source>
</reference>
<dbReference type="HOGENOM" id="CLU_000604_35_6_1"/>
<dbReference type="Pfam" id="PF19055">
    <property type="entry name" value="ABC2_membrane_7"/>
    <property type="match status" value="2"/>
</dbReference>
<dbReference type="SUPFAM" id="SSF52540">
    <property type="entry name" value="P-loop containing nucleoside triphosphate hydrolases"/>
    <property type="match status" value="2"/>
</dbReference>
<keyword evidence="6" id="KW-0547">Nucleotide-binding</keyword>
<dbReference type="Proteomes" id="UP000008021">
    <property type="component" value="Chromosome 12"/>
</dbReference>
<evidence type="ECO:0000256" key="1">
    <source>
        <dbReference type="ARBA" id="ARBA00004141"/>
    </source>
</evidence>
<keyword evidence="4 11" id="KW-0812">Transmembrane</keyword>
<dbReference type="FunFam" id="3.40.50.300:FF:000532">
    <property type="entry name" value="ABC transporter G family member 34"/>
    <property type="match status" value="1"/>
</dbReference>
<dbReference type="Pfam" id="PF08370">
    <property type="entry name" value="PDR_assoc"/>
    <property type="match status" value="1"/>
</dbReference>
<keyword evidence="8 11" id="KW-1133">Transmembrane helix</keyword>
<evidence type="ECO:0000313" key="14">
    <source>
        <dbReference type="Proteomes" id="UP000008021"/>
    </source>
</evidence>
<evidence type="ECO:0000313" key="13">
    <source>
        <dbReference type="EnsemblPlants" id="OMERI12G09510.6"/>
    </source>
</evidence>
<feature type="transmembrane region" description="Helical" evidence="11">
    <location>
        <begin position="335"/>
        <end position="358"/>
    </location>
</feature>
<evidence type="ECO:0000256" key="6">
    <source>
        <dbReference type="ARBA" id="ARBA00022741"/>
    </source>
</evidence>
<accession>A0A0E0FCJ3</accession>